<evidence type="ECO:0000313" key="3">
    <source>
        <dbReference type="EMBL" id="MBK1815204.1"/>
    </source>
</evidence>
<dbReference type="InterPro" id="IPR007934">
    <property type="entry name" value="AbfB_ABD"/>
</dbReference>
<dbReference type="SUPFAM" id="SSF110221">
    <property type="entry name" value="AbfB domain"/>
    <property type="match status" value="1"/>
</dbReference>
<dbReference type="RefSeq" id="WP_200350173.1">
    <property type="nucleotide sequence ID" value="NZ_BAABHZ010000011.1"/>
</dbReference>
<organism evidence="3 4">
    <name type="scientific">Luteolibacter yonseiensis</name>
    <dbReference type="NCBI Taxonomy" id="1144680"/>
    <lineage>
        <taxon>Bacteria</taxon>
        <taxon>Pseudomonadati</taxon>
        <taxon>Verrucomicrobiota</taxon>
        <taxon>Verrucomicrobiia</taxon>
        <taxon>Verrucomicrobiales</taxon>
        <taxon>Verrucomicrobiaceae</taxon>
        <taxon>Luteolibacter</taxon>
    </lineage>
</organism>
<evidence type="ECO:0000259" key="2">
    <source>
        <dbReference type="Pfam" id="PF05270"/>
    </source>
</evidence>
<evidence type="ECO:0000256" key="1">
    <source>
        <dbReference type="SAM" id="SignalP"/>
    </source>
</evidence>
<name>A0A934R1R2_9BACT</name>
<protein>
    <submittedName>
        <fullName evidence="3">AbfB domain-containing protein</fullName>
    </submittedName>
</protein>
<keyword evidence="4" id="KW-1185">Reference proteome</keyword>
<dbReference type="EMBL" id="JAENIK010000006">
    <property type="protein sequence ID" value="MBK1815204.1"/>
    <property type="molecule type" value="Genomic_DNA"/>
</dbReference>
<feature type="domain" description="Alpha-L-arabinofuranosidase B arabinose-binding" evidence="2">
    <location>
        <begin position="58"/>
        <end position="141"/>
    </location>
</feature>
<keyword evidence="1" id="KW-0732">Signal</keyword>
<comment type="caution">
    <text evidence="3">The sequence shown here is derived from an EMBL/GenBank/DDBJ whole genome shotgun (WGS) entry which is preliminary data.</text>
</comment>
<proteinExistence type="predicted"/>
<feature type="signal peptide" evidence="1">
    <location>
        <begin position="1"/>
        <end position="23"/>
    </location>
</feature>
<evidence type="ECO:0000313" key="4">
    <source>
        <dbReference type="Proteomes" id="UP000600139"/>
    </source>
</evidence>
<reference evidence="3" key="1">
    <citation type="submission" date="2021-01" db="EMBL/GenBank/DDBJ databases">
        <title>Modified the classification status of verrucomicrobia.</title>
        <authorList>
            <person name="Feng X."/>
        </authorList>
    </citation>
    <scope>NUCLEOTIDE SEQUENCE</scope>
    <source>
        <strain evidence="3">JCM 18052</strain>
    </source>
</reference>
<dbReference type="GO" id="GO:0046556">
    <property type="term" value="F:alpha-L-arabinofuranosidase activity"/>
    <property type="evidence" value="ECO:0007669"/>
    <property type="project" value="InterPro"/>
</dbReference>
<dbReference type="InterPro" id="IPR036195">
    <property type="entry name" value="AbfB_ABD_sf"/>
</dbReference>
<feature type="chain" id="PRO_5036806937" evidence="1">
    <location>
        <begin position="24"/>
        <end position="170"/>
    </location>
</feature>
<dbReference type="AlphaFoldDB" id="A0A934R1R2"/>
<dbReference type="GO" id="GO:0046373">
    <property type="term" value="P:L-arabinose metabolic process"/>
    <property type="evidence" value="ECO:0007669"/>
    <property type="project" value="InterPro"/>
</dbReference>
<sequence length="170" mass="18774">MTFLIKPTLLLLASSLFCGNALAADDNTAADKKLPEAARFFLADDSKLGIDPGKGTKVRAQVAKSAARIKIVPGLTDPQCVSLMTDRDVYLLHRDWKIWAETRPEDAQARRTFDANATFKVNHLPNGEIRLESKNRPGEFLVVETDNNLSLSKPAEGLRLNFRVEGKPAK</sequence>
<accession>A0A934R1R2</accession>
<gene>
    <name evidence="3" type="ORF">JIN84_06245</name>
</gene>
<dbReference type="Proteomes" id="UP000600139">
    <property type="component" value="Unassembled WGS sequence"/>
</dbReference>
<dbReference type="Gene3D" id="2.80.10.50">
    <property type="match status" value="1"/>
</dbReference>
<dbReference type="Pfam" id="PF05270">
    <property type="entry name" value="AbfB"/>
    <property type="match status" value="1"/>
</dbReference>